<organism evidence="3 4">
    <name type="scientific">Tannerella forsythia</name>
    <name type="common">Bacteroides forsythus</name>
    <dbReference type="NCBI Taxonomy" id="28112"/>
    <lineage>
        <taxon>Bacteria</taxon>
        <taxon>Pseudomonadati</taxon>
        <taxon>Bacteroidota</taxon>
        <taxon>Bacteroidia</taxon>
        <taxon>Bacteroidales</taxon>
        <taxon>Tannerellaceae</taxon>
        <taxon>Tannerella</taxon>
    </lineage>
</organism>
<gene>
    <name evidence="3" type="ORF">EII40_14235</name>
</gene>
<sequence length="252" mass="27083">MKQIKQFSIWIIALAGWMIAGAATVQAQGVNMSRYITLTVQSGQPIRLKFKAAAVSTPVRVVSGANSTDVTVGTDWTAEQNFTADGTTMTVYGDIDGFECGGNRAELTALDVSQNTQLEELYCQNNRLPALDVSQNTQLKGLGCSDNQLPALDVSACTRLEELDCGGNDLTALDVSACTQLKMLWCFENRLTALDVSACAQLEKLYCAKNNFSTAALNRLYCSLPDRTSTTEGVIYSADNNTDPGHANVLAS</sequence>
<accession>A0A3P1XAD9</accession>
<proteinExistence type="predicted"/>
<dbReference type="GO" id="GO:0035591">
    <property type="term" value="F:signaling adaptor activity"/>
    <property type="evidence" value="ECO:0007669"/>
    <property type="project" value="TreeGrafter"/>
</dbReference>
<dbReference type="Gene3D" id="3.80.10.10">
    <property type="entry name" value="Ribonuclease Inhibitor"/>
    <property type="match status" value="1"/>
</dbReference>
<evidence type="ECO:0000256" key="2">
    <source>
        <dbReference type="ARBA" id="ARBA00022737"/>
    </source>
</evidence>
<evidence type="ECO:0000313" key="3">
    <source>
        <dbReference type="EMBL" id="RRD55749.1"/>
    </source>
</evidence>
<keyword evidence="1" id="KW-0433">Leucine-rich repeat</keyword>
<comment type="caution">
    <text evidence="3">The sequence shown here is derived from an EMBL/GenBank/DDBJ whole genome shotgun (WGS) entry which is preliminary data.</text>
</comment>
<dbReference type="InterPro" id="IPR052574">
    <property type="entry name" value="CDIRP"/>
</dbReference>
<dbReference type="SUPFAM" id="SSF52058">
    <property type="entry name" value="L domain-like"/>
    <property type="match status" value="1"/>
</dbReference>
<dbReference type="RefSeq" id="WP_221620624.1">
    <property type="nucleotide sequence ID" value="NZ_RQYS01000155.1"/>
</dbReference>
<dbReference type="EMBL" id="RQYS01000155">
    <property type="protein sequence ID" value="RRD55749.1"/>
    <property type="molecule type" value="Genomic_DNA"/>
</dbReference>
<protein>
    <submittedName>
        <fullName evidence="3">Cell wall anchor protein</fullName>
    </submittedName>
</protein>
<evidence type="ECO:0000313" key="4">
    <source>
        <dbReference type="Proteomes" id="UP000278609"/>
    </source>
</evidence>
<dbReference type="PANTHER" id="PTHR47566:SF1">
    <property type="entry name" value="PROTEIN NUD1"/>
    <property type="match status" value="1"/>
</dbReference>
<dbReference type="AlphaFoldDB" id="A0A3P1XAD9"/>
<reference evidence="3 4" key="1">
    <citation type="submission" date="2018-11" db="EMBL/GenBank/DDBJ databases">
        <title>Genomes From Bacteria Associated with the Canine Oral Cavity: a Test Case for Automated Genome-Based Taxonomic Assignment.</title>
        <authorList>
            <person name="Coil D.A."/>
            <person name="Jospin G."/>
            <person name="Darling A.E."/>
            <person name="Wallis C."/>
            <person name="Davis I.J."/>
            <person name="Harris S."/>
            <person name="Eisen J.A."/>
            <person name="Holcombe L.J."/>
            <person name="O'Flynn C."/>
        </authorList>
    </citation>
    <scope>NUCLEOTIDE SEQUENCE [LARGE SCALE GENOMIC DNA]</scope>
    <source>
        <strain evidence="3 4">OH2617_COT-023</strain>
    </source>
</reference>
<evidence type="ECO:0000256" key="1">
    <source>
        <dbReference type="ARBA" id="ARBA00022614"/>
    </source>
</evidence>
<dbReference type="InterPro" id="IPR032675">
    <property type="entry name" value="LRR_dom_sf"/>
</dbReference>
<keyword evidence="2" id="KW-0677">Repeat</keyword>
<name>A0A3P1XAD9_TANFO</name>
<dbReference type="PANTHER" id="PTHR47566">
    <property type="match status" value="1"/>
</dbReference>
<dbReference type="Proteomes" id="UP000278609">
    <property type="component" value="Unassembled WGS sequence"/>
</dbReference>
<feature type="non-terminal residue" evidence="3">
    <location>
        <position position="252"/>
    </location>
</feature>